<dbReference type="Proteomes" id="UP001314170">
    <property type="component" value="Unassembled WGS sequence"/>
</dbReference>
<dbReference type="EMBL" id="CAWUPB010000079">
    <property type="protein sequence ID" value="CAK7323279.1"/>
    <property type="molecule type" value="Genomic_DNA"/>
</dbReference>
<reference evidence="2 3" key="1">
    <citation type="submission" date="2024-01" db="EMBL/GenBank/DDBJ databases">
        <authorList>
            <person name="Waweru B."/>
        </authorList>
    </citation>
    <scope>NUCLEOTIDE SEQUENCE [LARGE SCALE GENOMIC DNA]</scope>
</reference>
<evidence type="ECO:0000256" key="1">
    <source>
        <dbReference type="SAM" id="MobiDB-lite"/>
    </source>
</evidence>
<evidence type="ECO:0000313" key="3">
    <source>
        <dbReference type="Proteomes" id="UP001314170"/>
    </source>
</evidence>
<accession>A0AAV1QRC8</accession>
<dbReference type="AlphaFoldDB" id="A0AAV1QRC8"/>
<proteinExistence type="predicted"/>
<protein>
    <submittedName>
        <fullName evidence="2">Uncharacterized protein</fullName>
    </submittedName>
</protein>
<feature type="compositionally biased region" description="Basic and acidic residues" evidence="1">
    <location>
        <begin position="1"/>
        <end position="13"/>
    </location>
</feature>
<organism evidence="2 3">
    <name type="scientific">Dovyalis caffra</name>
    <dbReference type="NCBI Taxonomy" id="77055"/>
    <lineage>
        <taxon>Eukaryota</taxon>
        <taxon>Viridiplantae</taxon>
        <taxon>Streptophyta</taxon>
        <taxon>Embryophyta</taxon>
        <taxon>Tracheophyta</taxon>
        <taxon>Spermatophyta</taxon>
        <taxon>Magnoliopsida</taxon>
        <taxon>eudicotyledons</taxon>
        <taxon>Gunneridae</taxon>
        <taxon>Pentapetalae</taxon>
        <taxon>rosids</taxon>
        <taxon>fabids</taxon>
        <taxon>Malpighiales</taxon>
        <taxon>Salicaceae</taxon>
        <taxon>Flacourtieae</taxon>
        <taxon>Dovyalis</taxon>
    </lineage>
</organism>
<comment type="caution">
    <text evidence="2">The sequence shown here is derived from an EMBL/GenBank/DDBJ whole genome shotgun (WGS) entry which is preliminary data.</text>
</comment>
<feature type="region of interest" description="Disordered" evidence="1">
    <location>
        <begin position="1"/>
        <end position="33"/>
    </location>
</feature>
<evidence type="ECO:0000313" key="2">
    <source>
        <dbReference type="EMBL" id="CAK7323279.1"/>
    </source>
</evidence>
<sequence length="80" mass="8889">MEPRDNGYKEDSRGQVGMTCMADSSKGKSKTSVKDISNCDGHLVWTLFKLQKGKMPSKILHLAIPYIFPPSTQTSSKKNN</sequence>
<name>A0AAV1QRC8_9ROSI</name>
<gene>
    <name evidence="2" type="ORF">DCAF_LOCUS901</name>
</gene>
<keyword evidence="3" id="KW-1185">Reference proteome</keyword>